<accession>A0A0C5HCE2</accession>
<dbReference type="GeneID" id="66213476"/>
<reference evidence="1" key="2">
    <citation type="journal article" date="2015" name="Antimicrob. Agents Chemother.">
        <title>A Novel New Delhi Metallo-?-Lactamase Variant, NDM-14, Isolated in a Chinese Hospital Possesses Increased Enzymatic Activity against Carbapenems.</title>
        <authorList>
            <person name="Zou D."/>
            <person name="Huang Y."/>
            <person name="Zhao X."/>
            <person name="Liu W."/>
            <person name="Dong D."/>
            <person name="Li H."/>
            <person name="Wang X."/>
            <person name="Huang S."/>
            <person name="Wei X."/>
            <person name="Yan X."/>
            <person name="Yang Z."/>
            <person name="Tong Y."/>
            <person name="Huang L."/>
            <person name="Yuan J."/>
        </authorList>
    </citation>
    <scope>NUCLEOTIDE SEQUENCE</scope>
    <source>
        <strain evidence="1">JN247</strain>
        <plasmid evidence="1">pNDM-JN02</plasmid>
    </source>
</reference>
<proteinExistence type="predicted"/>
<geneLocation type="plasmid" evidence="1">
    <name>pNDM-JN02</name>
</geneLocation>
<dbReference type="GeneID" id="70094010"/>
<dbReference type="EMBL" id="KM210088">
    <property type="protein sequence ID" value="AJP18131.1"/>
    <property type="molecule type" value="Genomic_DNA"/>
</dbReference>
<evidence type="ECO:0008006" key="2">
    <source>
        <dbReference type="Google" id="ProtNLM"/>
    </source>
</evidence>
<dbReference type="PROSITE" id="PS51257">
    <property type="entry name" value="PROKAR_LIPOPROTEIN"/>
    <property type="match status" value="1"/>
</dbReference>
<organism evidence="1">
    <name type="scientific">Acinetobacter sp. JN247</name>
    <dbReference type="NCBI Taxonomy" id="1594212"/>
    <lineage>
        <taxon>Bacteria</taxon>
        <taxon>Pseudomonadati</taxon>
        <taxon>Pseudomonadota</taxon>
        <taxon>Gammaproteobacteria</taxon>
        <taxon>Moraxellales</taxon>
        <taxon>Moraxellaceae</taxon>
        <taxon>Acinetobacter</taxon>
    </lineage>
</organism>
<sequence length="123" mass="13418">MKKLLLPIATALVLTACSDEPKAPEVKGDDYVGVWMNPIGQQSQSANDVIINDRIIIDKSTTKDVYTVTILAKGVFTDMKFKPDNGLLCAPNDACFQLVDGKLKLGSESGVLTYEREQQNGNQ</sequence>
<protein>
    <recommendedName>
        <fullName evidence="2">Lipoprotein</fullName>
    </recommendedName>
</protein>
<dbReference type="AlphaFoldDB" id="A0A0C5HCE2"/>
<keyword evidence="1" id="KW-0614">Plasmid</keyword>
<reference evidence="1" key="1">
    <citation type="submission" date="2014-07" db="EMBL/GenBank/DDBJ databases">
        <title>Acinetobacter lwoffii strain JN247 plasmid pNDM-JN02.</title>
        <authorList>
            <person name="Zhou D."/>
            <person name="Huang Y."/>
            <person name="Yuan J."/>
            <person name="Meng X."/>
            <person name="Tong Y."/>
        </authorList>
    </citation>
    <scope>NUCLEOTIDE SEQUENCE</scope>
    <source>
        <strain evidence="1">JN247</strain>
        <plasmid evidence="1">pNDM-JN02</plasmid>
    </source>
</reference>
<name>A0A0C5HCE2_9GAMM</name>
<evidence type="ECO:0000313" key="1">
    <source>
        <dbReference type="EMBL" id="AJP18131.1"/>
    </source>
</evidence>
<dbReference type="RefSeq" id="WP_005000442.1">
    <property type="nucleotide sequence ID" value="NZ_KM210088.1"/>
</dbReference>